<organism evidence="2 3">
    <name type="scientific">Elysia chlorotica</name>
    <name type="common">Eastern emerald elysia</name>
    <name type="synonym">Sea slug</name>
    <dbReference type="NCBI Taxonomy" id="188477"/>
    <lineage>
        <taxon>Eukaryota</taxon>
        <taxon>Metazoa</taxon>
        <taxon>Spiralia</taxon>
        <taxon>Lophotrochozoa</taxon>
        <taxon>Mollusca</taxon>
        <taxon>Gastropoda</taxon>
        <taxon>Heterobranchia</taxon>
        <taxon>Euthyneura</taxon>
        <taxon>Panpulmonata</taxon>
        <taxon>Sacoglossa</taxon>
        <taxon>Placobranchoidea</taxon>
        <taxon>Plakobranchidae</taxon>
        <taxon>Elysia</taxon>
    </lineage>
</organism>
<dbReference type="AlphaFoldDB" id="A0A3S1B3N1"/>
<evidence type="ECO:0000259" key="1">
    <source>
        <dbReference type="Pfam" id="PF14688"/>
    </source>
</evidence>
<gene>
    <name evidence="2" type="ORF">EGW08_021034</name>
</gene>
<dbReference type="EMBL" id="RQTK01001257">
    <property type="protein sequence ID" value="RUS71198.1"/>
    <property type="molecule type" value="Genomic_DNA"/>
</dbReference>
<feature type="domain" description="DUF4461" evidence="1">
    <location>
        <begin position="55"/>
        <end position="167"/>
    </location>
</feature>
<comment type="caution">
    <text evidence="2">The sequence shown here is derived from an EMBL/GenBank/DDBJ whole genome shotgun (WGS) entry which is preliminary data.</text>
</comment>
<reference evidence="2 3" key="1">
    <citation type="submission" date="2019-01" db="EMBL/GenBank/DDBJ databases">
        <title>A draft genome assembly of the solar-powered sea slug Elysia chlorotica.</title>
        <authorList>
            <person name="Cai H."/>
            <person name="Li Q."/>
            <person name="Fang X."/>
            <person name="Li J."/>
            <person name="Curtis N.E."/>
            <person name="Altenburger A."/>
            <person name="Shibata T."/>
            <person name="Feng M."/>
            <person name="Maeda T."/>
            <person name="Schwartz J.A."/>
            <person name="Shigenobu S."/>
            <person name="Lundholm N."/>
            <person name="Nishiyama T."/>
            <person name="Yang H."/>
            <person name="Hasebe M."/>
            <person name="Li S."/>
            <person name="Pierce S.K."/>
            <person name="Wang J."/>
        </authorList>
    </citation>
    <scope>NUCLEOTIDE SEQUENCE [LARGE SCALE GENOMIC DNA]</scope>
    <source>
        <strain evidence="2">EC2010</strain>
        <tissue evidence="2">Whole organism of an adult</tissue>
    </source>
</reference>
<accession>A0A3S1B3N1</accession>
<protein>
    <recommendedName>
        <fullName evidence="1">DUF4461 domain-containing protein</fullName>
    </recommendedName>
</protein>
<name>A0A3S1B3N1_ELYCH</name>
<dbReference type="InterPro" id="IPR027986">
    <property type="entry name" value="TCAIM"/>
</dbReference>
<dbReference type="InterPro" id="IPR027989">
    <property type="entry name" value="DUF4461"/>
</dbReference>
<keyword evidence="3" id="KW-1185">Reference proteome</keyword>
<dbReference type="Proteomes" id="UP000271974">
    <property type="component" value="Unassembled WGS sequence"/>
</dbReference>
<dbReference type="OrthoDB" id="4238at2759"/>
<evidence type="ECO:0000313" key="2">
    <source>
        <dbReference type="EMBL" id="RUS71198.1"/>
    </source>
</evidence>
<dbReference type="Pfam" id="PF14688">
    <property type="entry name" value="DUF4461"/>
    <property type="match status" value="1"/>
</dbReference>
<dbReference type="PANTHER" id="PTHR31596:SF1">
    <property type="entry name" value="T-CELL ACTIVATION INHIBITOR, MITOCHONDRIAL"/>
    <property type="match status" value="1"/>
</dbReference>
<sequence>MKILNCFGLSDAHVTPESHDDNQNTNRPIDWHPSFYTAMNREHSHRRSNKPIILTLRSWLRKNIERARSHQEGVRYIQDDIARLLHKFQTDLGLKAIRFDSVWGIQHFRGCLMSFDRLFKIHTHFLKHVLKGKTLVFSNCTGVSRLGEVVLSSEDVPQTWITMLKSVH</sequence>
<dbReference type="GO" id="GO:0005739">
    <property type="term" value="C:mitochondrion"/>
    <property type="evidence" value="ECO:0007669"/>
    <property type="project" value="TreeGrafter"/>
</dbReference>
<dbReference type="PANTHER" id="PTHR31596">
    <property type="entry name" value="T-CELL ACTIVATION INHIBITOR, MITOCHONDRIAL"/>
    <property type="match status" value="1"/>
</dbReference>
<evidence type="ECO:0000313" key="3">
    <source>
        <dbReference type="Proteomes" id="UP000271974"/>
    </source>
</evidence>
<proteinExistence type="predicted"/>
<feature type="non-terminal residue" evidence="2">
    <location>
        <position position="168"/>
    </location>
</feature>